<reference evidence="1 2" key="1">
    <citation type="submission" date="2017-04" db="EMBL/GenBank/DDBJ databases">
        <authorList>
            <person name="Afonso C.L."/>
            <person name="Miller P.J."/>
            <person name="Scott M.A."/>
            <person name="Spackman E."/>
            <person name="Goraichik I."/>
            <person name="Dimitrov K.M."/>
            <person name="Suarez D.L."/>
            <person name="Swayne D.E."/>
        </authorList>
    </citation>
    <scope>NUCLEOTIDE SEQUENCE [LARGE SCALE GENOMIC DNA]</scope>
    <source>
        <strain evidence="1 2">CGMCC 1.12708</strain>
    </source>
</reference>
<keyword evidence="2" id="KW-1185">Reference proteome</keyword>
<proteinExistence type="predicted"/>
<dbReference type="PROSITE" id="PS51257">
    <property type="entry name" value="PROKAR_LIPOPROTEIN"/>
    <property type="match status" value="1"/>
</dbReference>
<evidence type="ECO:0000313" key="1">
    <source>
        <dbReference type="EMBL" id="SMC85862.1"/>
    </source>
</evidence>
<protein>
    <submittedName>
        <fullName evidence="1">Uncharacterized protein</fullName>
    </submittedName>
</protein>
<dbReference type="EMBL" id="FWXS01000011">
    <property type="protein sequence ID" value="SMC85862.1"/>
    <property type="molecule type" value="Genomic_DNA"/>
</dbReference>
<sequence length="184" mass="21815">MKSYKSLLCFIIIIFFFQGCTRYVTTVRDIGITNYYFSSGFSDNLIETKNDSIAEITYFNEQQMMLSAPQGYSAICEFCNDFFEAEIVFKNLNKREYSYPLICLDFEDFNRKTVQIESGEYEVFMNINCAGERNKQNRTLDMGNFEIKKGEKRNLNIWIDLDIVTHDAIEYIKIPRKEYRKIQK</sequence>
<organism evidence="1 2">
    <name type="scientific">Moheibacter sediminis</name>
    <dbReference type="NCBI Taxonomy" id="1434700"/>
    <lineage>
        <taxon>Bacteria</taxon>
        <taxon>Pseudomonadati</taxon>
        <taxon>Bacteroidota</taxon>
        <taxon>Flavobacteriia</taxon>
        <taxon>Flavobacteriales</taxon>
        <taxon>Weeksellaceae</taxon>
        <taxon>Moheibacter</taxon>
    </lineage>
</organism>
<gene>
    <name evidence="1" type="ORF">SAMN06296427_1119</name>
</gene>
<accession>A0A1W2CLV2</accession>
<dbReference type="AlphaFoldDB" id="A0A1W2CLV2"/>
<evidence type="ECO:0000313" key="2">
    <source>
        <dbReference type="Proteomes" id="UP000192393"/>
    </source>
</evidence>
<dbReference type="Proteomes" id="UP000192393">
    <property type="component" value="Unassembled WGS sequence"/>
</dbReference>
<name>A0A1W2CLV2_9FLAO</name>
<dbReference type="RefSeq" id="WP_084018644.1">
    <property type="nucleotide sequence ID" value="NZ_FWXS01000011.1"/>
</dbReference>
<dbReference type="STRING" id="1434700.SAMN06296427_1119"/>